<evidence type="ECO:0000256" key="2">
    <source>
        <dbReference type="ARBA" id="ARBA00022723"/>
    </source>
</evidence>
<dbReference type="PROSITE" id="PS01066">
    <property type="entry name" value="UPP_SYNTHASE"/>
    <property type="match status" value="1"/>
</dbReference>
<dbReference type="GO" id="GO:0033850">
    <property type="term" value="F:Z-farnesyl diphosphate synthase activity"/>
    <property type="evidence" value="ECO:0007669"/>
    <property type="project" value="TreeGrafter"/>
</dbReference>
<comment type="caution">
    <text evidence="5">Lacks conserved residue(s) required for the propagation of feature annotation.</text>
</comment>
<evidence type="ECO:0000313" key="6">
    <source>
        <dbReference type="EMBL" id="RRR18779.1"/>
    </source>
</evidence>
<evidence type="ECO:0000256" key="5">
    <source>
        <dbReference type="HAMAP-Rule" id="MF_01139"/>
    </source>
</evidence>
<dbReference type="HAMAP" id="MF_01139">
    <property type="entry name" value="ISPT"/>
    <property type="match status" value="1"/>
</dbReference>
<dbReference type="SUPFAM" id="SSF64005">
    <property type="entry name" value="Undecaprenyl diphosphate synthase"/>
    <property type="match status" value="1"/>
</dbReference>
<dbReference type="Pfam" id="PF01255">
    <property type="entry name" value="Prenyltransf"/>
    <property type="match status" value="1"/>
</dbReference>
<feature type="binding site" evidence="5">
    <location>
        <position position="50"/>
    </location>
    <ligand>
        <name>substrate</name>
    </ligand>
</feature>
<dbReference type="Gene3D" id="3.40.1180.10">
    <property type="entry name" value="Decaprenyl diphosphate synthase-like"/>
    <property type="match status" value="1"/>
</dbReference>
<keyword evidence="2 5" id="KW-0479">Metal-binding</keyword>
<feature type="binding site" evidence="5">
    <location>
        <position position="33"/>
    </location>
    <ligand>
        <name>Mg(2+)</name>
        <dbReference type="ChEBI" id="CHEBI:18420"/>
    </ligand>
</feature>
<feature type="active site" description="Proton acceptor" evidence="5">
    <location>
        <position position="81"/>
    </location>
</feature>
<dbReference type="GO" id="GO:0000287">
    <property type="term" value="F:magnesium ion binding"/>
    <property type="evidence" value="ECO:0007669"/>
    <property type="project" value="UniProtKB-UniRule"/>
</dbReference>
<keyword evidence="3 5" id="KW-0460">Magnesium</keyword>
<evidence type="ECO:0000313" key="7">
    <source>
        <dbReference type="Proteomes" id="UP000274327"/>
    </source>
</evidence>
<dbReference type="GO" id="GO:0016094">
    <property type="term" value="P:polyprenol biosynthetic process"/>
    <property type="evidence" value="ECO:0007669"/>
    <property type="project" value="TreeGrafter"/>
</dbReference>
<dbReference type="EC" id="2.5.1.-" evidence="5"/>
<accession>A0A3R8QUC6</accession>
<dbReference type="PANTHER" id="PTHR10291">
    <property type="entry name" value="DEHYDRODOLICHYL DIPHOSPHATE SYNTHASE FAMILY MEMBER"/>
    <property type="match status" value="1"/>
</dbReference>
<dbReference type="InterPro" id="IPR036424">
    <property type="entry name" value="UPP_synth-like_sf"/>
</dbReference>
<reference evidence="6 7" key="1">
    <citation type="submission" date="2018-07" db="EMBL/GenBank/DDBJ databases">
        <title>Brachybacteriurn paraconglorneratum KCTC 9916.</title>
        <authorList>
            <person name="Li Y."/>
        </authorList>
    </citation>
    <scope>NUCLEOTIDE SEQUENCE [LARGE SCALE GENOMIC DNA]</scope>
    <source>
        <strain evidence="6 7">KCTC 9916</strain>
    </source>
</reference>
<dbReference type="NCBIfam" id="NF011403">
    <property type="entry name" value="PRK14828.1"/>
    <property type="match status" value="1"/>
</dbReference>
<comment type="cofactor">
    <cofactor evidence="5">
        <name>Mg(2+)</name>
        <dbReference type="ChEBI" id="CHEBI:18420"/>
    </cofactor>
    <text evidence="5">Binds 2 magnesium ions per subunit.</text>
</comment>
<comment type="caution">
    <text evidence="6">The sequence shown here is derived from an EMBL/GenBank/DDBJ whole genome shotgun (WGS) entry which is preliminary data.</text>
</comment>
<feature type="binding site" evidence="5">
    <location>
        <begin position="78"/>
        <end position="80"/>
    </location>
    <ligand>
        <name>substrate</name>
    </ligand>
</feature>
<dbReference type="RefSeq" id="WP_126986454.1">
    <property type="nucleotide sequence ID" value="NZ_JALXWX010000015.1"/>
</dbReference>
<keyword evidence="7" id="KW-1185">Reference proteome</keyword>
<dbReference type="FunFam" id="3.40.1180.10:FF:000003">
    <property type="entry name" value="Isoprenyl transferase 2"/>
    <property type="match status" value="1"/>
</dbReference>
<evidence type="ECO:0000256" key="4">
    <source>
        <dbReference type="ARBA" id="ARBA00038453"/>
    </source>
</evidence>
<feature type="active site" evidence="5">
    <location>
        <position position="33"/>
    </location>
</feature>
<name>A0A3R8QUC6_9MICO</name>
<organism evidence="6 7">
    <name type="scientific">Brachybacterium paraconglomeratum</name>
    <dbReference type="NCBI Taxonomy" id="173362"/>
    <lineage>
        <taxon>Bacteria</taxon>
        <taxon>Bacillati</taxon>
        <taxon>Actinomycetota</taxon>
        <taxon>Actinomycetes</taxon>
        <taxon>Micrococcales</taxon>
        <taxon>Dermabacteraceae</taxon>
        <taxon>Brachybacterium</taxon>
    </lineage>
</organism>
<keyword evidence="1 5" id="KW-0808">Transferase</keyword>
<comment type="subunit">
    <text evidence="5">Homodimer.</text>
</comment>
<evidence type="ECO:0000256" key="3">
    <source>
        <dbReference type="ARBA" id="ARBA00022842"/>
    </source>
</evidence>
<dbReference type="AlphaFoldDB" id="A0A3R8QUC6"/>
<dbReference type="EMBL" id="QOCI01000006">
    <property type="protein sequence ID" value="RRR18779.1"/>
    <property type="molecule type" value="Genomic_DNA"/>
</dbReference>
<dbReference type="PANTHER" id="PTHR10291:SF43">
    <property type="entry name" value="DEHYDRODOLICHYL DIPHOSPHATE SYNTHASE COMPLEX SUBUNIT DHDDS"/>
    <property type="match status" value="1"/>
</dbReference>
<protein>
    <recommendedName>
        <fullName evidence="5">Isoprenyl transferase</fullName>
        <ecNumber evidence="5">2.5.1.-</ecNumber>
    </recommendedName>
</protein>
<gene>
    <name evidence="6" type="ORF">DS079_08265</name>
</gene>
<feature type="binding site" evidence="5">
    <location>
        <position position="201"/>
    </location>
    <ligand>
        <name>substrate</name>
    </ligand>
</feature>
<proteinExistence type="inferred from homology"/>
<feature type="binding site" evidence="5">
    <location>
        <position position="38"/>
    </location>
    <ligand>
        <name>substrate</name>
    </ligand>
</feature>
<dbReference type="GeneID" id="78121015"/>
<comment type="function">
    <text evidence="5">Catalyzes the condensation of isopentenyl diphosphate (IPP) with allylic pyrophosphates generating different type of terpenoids.</text>
</comment>
<feature type="binding site" evidence="5">
    <location>
        <begin position="207"/>
        <end position="209"/>
    </location>
    <ligand>
        <name>substrate</name>
    </ligand>
</feature>
<dbReference type="NCBIfam" id="TIGR00055">
    <property type="entry name" value="uppS"/>
    <property type="match status" value="1"/>
</dbReference>
<feature type="binding site" evidence="5">
    <location>
        <begin position="34"/>
        <end position="37"/>
    </location>
    <ligand>
        <name>substrate</name>
    </ligand>
</feature>
<dbReference type="InterPro" id="IPR018520">
    <property type="entry name" value="UPP_synth-like_CS"/>
</dbReference>
<dbReference type="GO" id="GO:0045547">
    <property type="term" value="F:ditrans,polycis-polyprenyl diphosphate synthase [(2E,6E)-farnesyl diphosphate specific] activity"/>
    <property type="evidence" value="ECO:0007669"/>
    <property type="project" value="TreeGrafter"/>
</dbReference>
<feature type="binding site" evidence="5">
    <location>
        <position position="84"/>
    </location>
    <ligand>
        <name>substrate</name>
    </ligand>
</feature>
<feature type="binding site" evidence="5">
    <location>
        <position position="220"/>
    </location>
    <ligand>
        <name>Mg(2+)</name>
        <dbReference type="ChEBI" id="CHEBI:18420"/>
    </ligand>
</feature>
<dbReference type="GO" id="GO:0005886">
    <property type="term" value="C:plasma membrane"/>
    <property type="evidence" value="ECO:0007669"/>
    <property type="project" value="TreeGrafter"/>
</dbReference>
<dbReference type="Proteomes" id="UP000274327">
    <property type="component" value="Unassembled WGS sequence"/>
</dbReference>
<comment type="similarity">
    <text evidence="4">Belongs to the UPP synthase family. Z-FPP synthase subfamily.</text>
</comment>
<dbReference type="CDD" id="cd00475">
    <property type="entry name" value="Cis_IPPS"/>
    <property type="match status" value="1"/>
</dbReference>
<evidence type="ECO:0000256" key="1">
    <source>
        <dbReference type="ARBA" id="ARBA00022679"/>
    </source>
</evidence>
<sequence length="252" mass="28420">MAGDGLLYRVYERRLSKELESFDLPQHLGVIVDGNRRWAKAAGESTAQGHRAGAAKIVEFLSWCEDLGIPLVTVWMLSTDNLRRPPEELVALYEIITSTIEQITDAGYCVRLTGSADSLPEEMREGIARLQQETSPEARLTVNVAIGYGGREEIVHAVRELVRDLGAQGKGIEEIAEGISVGAIAEHLYTRGQPDPDLIIRTSGEQRLSGFLLWQSVHSEYWFCETYWPGFRRIDLLRALRDFCRRERRYGA</sequence>
<dbReference type="InterPro" id="IPR001441">
    <property type="entry name" value="UPP_synth-like"/>
</dbReference>